<proteinExistence type="predicted"/>
<dbReference type="RefSeq" id="WP_126616448.1">
    <property type="nucleotide sequence ID" value="NZ_CP034562.1"/>
</dbReference>
<dbReference type="Proteomes" id="UP000267268">
    <property type="component" value="Chromosome 1"/>
</dbReference>
<organism evidence="1 2">
    <name type="scientific">Flammeovirga pectinis</name>
    <dbReference type="NCBI Taxonomy" id="2494373"/>
    <lineage>
        <taxon>Bacteria</taxon>
        <taxon>Pseudomonadati</taxon>
        <taxon>Bacteroidota</taxon>
        <taxon>Cytophagia</taxon>
        <taxon>Cytophagales</taxon>
        <taxon>Flammeovirgaceae</taxon>
        <taxon>Flammeovirga</taxon>
    </lineage>
</organism>
<dbReference type="KEGG" id="fll:EI427_15695"/>
<accession>A0A3S9P680</accession>
<dbReference type="EMBL" id="CP034562">
    <property type="protein sequence ID" value="AZQ63614.1"/>
    <property type="molecule type" value="Genomic_DNA"/>
</dbReference>
<sequence>MNKLFFLLRPNFLFIILFLSFSINSFSQVIDDEDNEEVIKEKKPMVVEMDSLEEDGPTIELNPGAPEEEALIKKKKKKKKKVFWGIKTKRQYTRSLSKGKVVFELFYSLPEYEKPDTYSPLKYYFNPEDKKIERQTTSNPKYGLPLHGTYVKIVDKDTITTGQFYKGTLTGRWVWYGKDKDIKDKKFYYMGFPKDAEITYYDSKQNKVKEVIPYQLGELNGIYQSFYENGRKKMVGSYKYGYKIGDWTEYYDAVDKRGRQRKHRITKYRNKNNVYRKDYSGPKIKYEWDEKGKVLRKSK</sequence>
<reference evidence="1 2" key="1">
    <citation type="submission" date="2018-12" db="EMBL/GenBank/DDBJ databases">
        <title>Flammeovirga pectinis sp. nov., isolated from the gut of the Korean scallop, Patinopecten yessoensis.</title>
        <authorList>
            <person name="Bae J.-W."/>
            <person name="Jeong Y.-S."/>
            <person name="Kang W."/>
        </authorList>
    </citation>
    <scope>NUCLEOTIDE SEQUENCE [LARGE SCALE GENOMIC DNA]</scope>
    <source>
        <strain evidence="1 2">L12M1</strain>
    </source>
</reference>
<evidence type="ECO:0000313" key="2">
    <source>
        <dbReference type="Proteomes" id="UP000267268"/>
    </source>
</evidence>
<dbReference type="OrthoDB" id="978586at2"/>
<name>A0A3S9P680_9BACT</name>
<dbReference type="AlphaFoldDB" id="A0A3S9P680"/>
<evidence type="ECO:0000313" key="1">
    <source>
        <dbReference type="EMBL" id="AZQ63614.1"/>
    </source>
</evidence>
<gene>
    <name evidence="1" type="ORF">EI427_15695</name>
</gene>
<keyword evidence="2" id="KW-1185">Reference proteome</keyword>
<dbReference type="SUPFAM" id="SSF82185">
    <property type="entry name" value="Histone H3 K4-specific methyltransferase SET7/9 N-terminal domain"/>
    <property type="match status" value="1"/>
</dbReference>
<protein>
    <recommendedName>
        <fullName evidence="3">Toxin-antitoxin system YwqK family antitoxin</fullName>
    </recommendedName>
</protein>
<evidence type="ECO:0008006" key="3">
    <source>
        <dbReference type="Google" id="ProtNLM"/>
    </source>
</evidence>